<reference evidence="2" key="1">
    <citation type="journal article" date="2022" name="bioRxiv">
        <title>Sequencing and chromosome-scale assembly of the giantPleurodeles waltlgenome.</title>
        <authorList>
            <person name="Brown T."/>
            <person name="Elewa A."/>
            <person name="Iarovenko S."/>
            <person name="Subramanian E."/>
            <person name="Araus A.J."/>
            <person name="Petzold A."/>
            <person name="Susuki M."/>
            <person name="Suzuki K.-i.T."/>
            <person name="Hayashi T."/>
            <person name="Toyoda A."/>
            <person name="Oliveira C."/>
            <person name="Osipova E."/>
            <person name="Leigh N.D."/>
            <person name="Simon A."/>
            <person name="Yun M.H."/>
        </authorList>
    </citation>
    <scope>NUCLEOTIDE SEQUENCE</scope>
    <source>
        <strain evidence="2">20211129_DDA</strain>
        <tissue evidence="2">Liver</tissue>
    </source>
</reference>
<dbReference type="AlphaFoldDB" id="A0AAV7P5I5"/>
<comment type="caution">
    <text evidence="2">The sequence shown here is derived from an EMBL/GenBank/DDBJ whole genome shotgun (WGS) entry which is preliminary data.</text>
</comment>
<dbReference type="Proteomes" id="UP001066276">
    <property type="component" value="Chromosome 7"/>
</dbReference>
<evidence type="ECO:0000313" key="2">
    <source>
        <dbReference type="EMBL" id="KAJ1122969.1"/>
    </source>
</evidence>
<sequence>MWEVLLYYMGFNPFFSTPDPGRSLPLAALNRQENIHVLAAFTSSPPGTPPAGLTAVRSSVGRRPPAARRAPRSSEGRARPNSRLQVSDGHLPVHRFFRGLPAPPRPPHLRGTQEQDRIIRRLPREPVPAAGRSAMGNRPTGLPRSSGSRVRPSDSLQFFRRTPPGVRVSDLVRATQGLTMVSGRLLALGVGPPPHTRPRPLAPGQVASLSLGWLSGPSVPRSRLGRPQG</sequence>
<gene>
    <name evidence="2" type="ORF">NDU88_001442</name>
</gene>
<organism evidence="2 3">
    <name type="scientific">Pleurodeles waltl</name>
    <name type="common">Iberian ribbed newt</name>
    <dbReference type="NCBI Taxonomy" id="8319"/>
    <lineage>
        <taxon>Eukaryota</taxon>
        <taxon>Metazoa</taxon>
        <taxon>Chordata</taxon>
        <taxon>Craniata</taxon>
        <taxon>Vertebrata</taxon>
        <taxon>Euteleostomi</taxon>
        <taxon>Amphibia</taxon>
        <taxon>Batrachia</taxon>
        <taxon>Caudata</taxon>
        <taxon>Salamandroidea</taxon>
        <taxon>Salamandridae</taxon>
        <taxon>Pleurodelinae</taxon>
        <taxon>Pleurodeles</taxon>
    </lineage>
</organism>
<accession>A0AAV7P5I5</accession>
<protein>
    <submittedName>
        <fullName evidence="2">Uncharacterized protein</fullName>
    </submittedName>
</protein>
<evidence type="ECO:0000313" key="3">
    <source>
        <dbReference type="Proteomes" id="UP001066276"/>
    </source>
</evidence>
<proteinExistence type="predicted"/>
<keyword evidence="3" id="KW-1185">Reference proteome</keyword>
<name>A0AAV7P5I5_PLEWA</name>
<dbReference type="EMBL" id="JANPWB010000011">
    <property type="protein sequence ID" value="KAJ1122969.1"/>
    <property type="molecule type" value="Genomic_DNA"/>
</dbReference>
<feature type="region of interest" description="Disordered" evidence="1">
    <location>
        <begin position="42"/>
        <end position="88"/>
    </location>
</feature>
<evidence type="ECO:0000256" key="1">
    <source>
        <dbReference type="SAM" id="MobiDB-lite"/>
    </source>
</evidence>
<feature type="region of interest" description="Disordered" evidence="1">
    <location>
        <begin position="123"/>
        <end position="158"/>
    </location>
</feature>